<dbReference type="EMBL" id="JASBNA010000021">
    <property type="protein sequence ID" value="KAK7685334.1"/>
    <property type="molecule type" value="Genomic_DNA"/>
</dbReference>
<feature type="region of interest" description="Disordered" evidence="2">
    <location>
        <begin position="953"/>
        <end position="974"/>
    </location>
</feature>
<proteinExistence type="predicted"/>
<feature type="compositionally biased region" description="Polar residues" evidence="2">
    <location>
        <begin position="318"/>
        <end position="340"/>
    </location>
</feature>
<dbReference type="Proteomes" id="UP001385951">
    <property type="component" value="Unassembled WGS sequence"/>
</dbReference>
<comment type="caution">
    <text evidence="3">The sequence shown here is derived from an EMBL/GenBank/DDBJ whole genome shotgun (WGS) entry which is preliminary data.</text>
</comment>
<keyword evidence="1" id="KW-0175">Coiled coil</keyword>
<feature type="region of interest" description="Disordered" evidence="2">
    <location>
        <begin position="29"/>
        <end position="75"/>
    </location>
</feature>
<gene>
    <name evidence="3" type="ORF">QCA50_011698</name>
</gene>
<evidence type="ECO:0000313" key="4">
    <source>
        <dbReference type="Proteomes" id="UP001385951"/>
    </source>
</evidence>
<evidence type="ECO:0000256" key="2">
    <source>
        <dbReference type="SAM" id="MobiDB-lite"/>
    </source>
</evidence>
<feature type="region of interest" description="Disordered" evidence="2">
    <location>
        <begin position="308"/>
        <end position="432"/>
    </location>
</feature>
<name>A0AAW0G0W5_9APHY</name>
<accession>A0AAW0G0W5</accession>
<reference evidence="3 4" key="1">
    <citation type="submission" date="2022-09" db="EMBL/GenBank/DDBJ databases">
        <authorList>
            <person name="Palmer J.M."/>
        </authorList>
    </citation>
    <scope>NUCLEOTIDE SEQUENCE [LARGE SCALE GENOMIC DNA]</scope>
    <source>
        <strain evidence="3 4">DSM 7382</strain>
    </source>
</reference>
<feature type="compositionally biased region" description="Polar residues" evidence="2">
    <location>
        <begin position="347"/>
        <end position="365"/>
    </location>
</feature>
<sequence length="974" mass="108828">MDDSDDYFEDDDLVLDEATLAIIEQAESKFQESQRETLLPSRSPQPPPPKKQKTSHTWQNTGLRRHNTVESDGLPEVSVVGEGMYGLDRLGNRITAPVQPSNVTINAPPVRPAPVSVSRSSSGSSINQHRPTPAPTRRPSGPTSNNVAPRAHAPVPGPSRAPIQREPSVPQITQKLNGTSLSQVSLGKINRDLILEVELLKLQVQETERKQEDLKRRLQEVEDARLAKEGEVKILRTGIEKTAQHHIDELEKLRAAKAAAEAKQVEVEKTLRGELDSLRTSYRFKNLGREADALRTPYTARAKRIEKQFPASPAPFPSQMQLRNGGSQIAGPSNLSQSPRNARFDTRNGSPEPSQRTRKQTPNGRTNKHPNLPNFEDAFQITSPLRSKLKSKDKGKVREQGRSATQLEARAHDPDSIFDHGDPPSSPTTPLRPIKRLEFAIPDQPRSQHVSSSLPMPQHDMDNPFNDNEDVSMAVEADIPQLSQQSITGNPDEVSAEESFELEYPDPKEELKRIILTHSIQDDSSRQLTFQRLLSSPLPLSTSDDQLSQYNTASRELLEMLGSIHKTADYETHLHTAATSLTRMSYILAVNSWIFPLVGLIHLIRTLLYSLPPFATSLLSVLLPQSARAYDMLHDPQNPTASQDSDNLDDLPLPQPPLIMTVICKIILSLSSVDDVAKGSSLLLECLQLIETLCWAIPDDLAGCLAEIPKDHGVIMALISSTHTLSILQRSIQMLTFLASHAELYKHFFSYPRSTQLSSTKQYRTIPHIEHLAGLLIDPERDGSQFDSLKDDIVGFFIALAISNTEAVSILNQSEKLIPCLVKYLSELSSAFWEEDTDILFSPERAAVVMRLINRMTSLLFYMVVTPSPKYDISRRLQYTHTRPFNGILSGFVVSIGRFAFADPPEWVTPDVMVMLEHTNDLAAILLEFVTTSPDLDLVWKVYQKRGNEGNWKHAEENEDEREARLAHPVPEDE</sequence>
<dbReference type="AlphaFoldDB" id="A0AAW0G0W5"/>
<evidence type="ECO:0000313" key="3">
    <source>
        <dbReference type="EMBL" id="KAK7685334.1"/>
    </source>
</evidence>
<organism evidence="3 4">
    <name type="scientific">Cerrena zonata</name>
    <dbReference type="NCBI Taxonomy" id="2478898"/>
    <lineage>
        <taxon>Eukaryota</taxon>
        <taxon>Fungi</taxon>
        <taxon>Dikarya</taxon>
        <taxon>Basidiomycota</taxon>
        <taxon>Agaricomycotina</taxon>
        <taxon>Agaricomycetes</taxon>
        <taxon>Polyporales</taxon>
        <taxon>Cerrenaceae</taxon>
        <taxon>Cerrena</taxon>
    </lineage>
</organism>
<feature type="compositionally biased region" description="Low complexity" evidence="2">
    <location>
        <begin position="113"/>
        <end position="125"/>
    </location>
</feature>
<evidence type="ECO:0000256" key="1">
    <source>
        <dbReference type="SAM" id="Coils"/>
    </source>
</evidence>
<feature type="coiled-coil region" evidence="1">
    <location>
        <begin position="190"/>
        <end position="270"/>
    </location>
</feature>
<keyword evidence="4" id="KW-1185">Reference proteome</keyword>
<feature type="region of interest" description="Disordered" evidence="2">
    <location>
        <begin position="99"/>
        <end position="165"/>
    </location>
</feature>
<feature type="compositionally biased region" description="Basic and acidic residues" evidence="2">
    <location>
        <begin position="953"/>
        <end position="966"/>
    </location>
</feature>
<feature type="compositionally biased region" description="Basic and acidic residues" evidence="2">
    <location>
        <begin position="390"/>
        <end position="401"/>
    </location>
</feature>
<feature type="compositionally biased region" description="Basic and acidic residues" evidence="2">
    <location>
        <begin position="409"/>
        <end position="422"/>
    </location>
</feature>
<protein>
    <submittedName>
        <fullName evidence="3">Uncharacterized protein</fullName>
    </submittedName>
</protein>